<gene>
    <name evidence="2" type="ORF">G2W53_024904</name>
</gene>
<protein>
    <submittedName>
        <fullName evidence="2">Uncharacterized protein</fullName>
    </submittedName>
</protein>
<accession>A0A834TL03</accession>
<comment type="caution">
    <text evidence="2">The sequence shown here is derived from an EMBL/GenBank/DDBJ whole genome shotgun (WGS) entry which is preliminary data.</text>
</comment>
<evidence type="ECO:0000313" key="2">
    <source>
        <dbReference type="EMBL" id="KAF7819449.1"/>
    </source>
</evidence>
<proteinExistence type="predicted"/>
<keyword evidence="3" id="KW-1185">Reference proteome</keyword>
<organism evidence="2 3">
    <name type="scientific">Senna tora</name>
    <dbReference type="NCBI Taxonomy" id="362788"/>
    <lineage>
        <taxon>Eukaryota</taxon>
        <taxon>Viridiplantae</taxon>
        <taxon>Streptophyta</taxon>
        <taxon>Embryophyta</taxon>
        <taxon>Tracheophyta</taxon>
        <taxon>Spermatophyta</taxon>
        <taxon>Magnoliopsida</taxon>
        <taxon>eudicotyledons</taxon>
        <taxon>Gunneridae</taxon>
        <taxon>Pentapetalae</taxon>
        <taxon>rosids</taxon>
        <taxon>fabids</taxon>
        <taxon>Fabales</taxon>
        <taxon>Fabaceae</taxon>
        <taxon>Caesalpinioideae</taxon>
        <taxon>Cassia clade</taxon>
        <taxon>Senna</taxon>
    </lineage>
</organism>
<evidence type="ECO:0000313" key="3">
    <source>
        <dbReference type="Proteomes" id="UP000634136"/>
    </source>
</evidence>
<evidence type="ECO:0000256" key="1">
    <source>
        <dbReference type="SAM" id="MobiDB-lite"/>
    </source>
</evidence>
<name>A0A834TL03_9FABA</name>
<dbReference type="AlphaFoldDB" id="A0A834TL03"/>
<feature type="region of interest" description="Disordered" evidence="1">
    <location>
        <begin position="23"/>
        <end position="45"/>
    </location>
</feature>
<dbReference type="EMBL" id="JAAIUW010000008">
    <property type="protein sequence ID" value="KAF7819449.1"/>
    <property type="molecule type" value="Genomic_DNA"/>
</dbReference>
<reference evidence="2" key="1">
    <citation type="submission" date="2020-09" db="EMBL/GenBank/DDBJ databases">
        <title>Genome-Enabled Discovery of Anthraquinone Biosynthesis in Senna tora.</title>
        <authorList>
            <person name="Kang S.-H."/>
            <person name="Pandey R.P."/>
            <person name="Lee C.-M."/>
            <person name="Sim J.-S."/>
            <person name="Jeong J.-T."/>
            <person name="Choi B.-S."/>
            <person name="Jung M."/>
            <person name="Ginzburg D."/>
            <person name="Zhao K."/>
            <person name="Won S.Y."/>
            <person name="Oh T.-J."/>
            <person name="Yu Y."/>
            <person name="Kim N.-H."/>
            <person name="Lee O.R."/>
            <person name="Lee T.-H."/>
            <person name="Bashyal P."/>
            <person name="Kim T.-S."/>
            <person name="Lee W.-H."/>
            <person name="Kawkins C."/>
            <person name="Kim C.-K."/>
            <person name="Kim J.S."/>
            <person name="Ahn B.O."/>
            <person name="Rhee S.Y."/>
            <person name="Sohng J.K."/>
        </authorList>
    </citation>
    <scope>NUCLEOTIDE SEQUENCE</scope>
    <source>
        <tissue evidence="2">Leaf</tissue>
    </source>
</reference>
<sequence>MTLNSARMVNENESGMILRSEIKDKIEEEEDDGDEKGGVGAARTY</sequence>
<dbReference type="Proteomes" id="UP000634136">
    <property type="component" value="Unassembled WGS sequence"/>
</dbReference>